<name>A0A1L3Q0M0_9EURY</name>
<dbReference type="STRING" id="2177.BHR79_02285"/>
<dbReference type="EMBL" id="FNMU01000001">
    <property type="protein sequence ID" value="SDW07381.1"/>
    <property type="molecule type" value="Genomic_DNA"/>
</dbReference>
<comment type="function">
    <text evidence="7">Reversibly transfers an adenylyl group from ATP to 4'-phosphopantetheine, yielding dephospho-CoA (dPCoA) and pyrophosphate.</text>
</comment>
<evidence type="ECO:0000256" key="5">
    <source>
        <dbReference type="ARBA" id="ARBA00022840"/>
    </source>
</evidence>
<dbReference type="EMBL" id="CP017921">
    <property type="protein sequence ID" value="APH38430.1"/>
    <property type="molecule type" value="Genomic_DNA"/>
</dbReference>
<dbReference type="EC" id="2.7.7.3" evidence="7"/>
<evidence type="ECO:0000313" key="14">
    <source>
        <dbReference type="Proteomes" id="UP000267921"/>
    </source>
</evidence>
<sequence length="155" mass="17591">MPKTAVGGTFEYLHDGHRKLLRRAFEIAAGDLLDIGLTSDSMAGEKDRNIPSYATRRSQLEDYIESLNIPDKNYQIEKLEDPFGTTVNGDYIYIVVSPETYTVAEKINKLRRQDGLEQLEIVKIDYVMAEDEKPISSTRISNGEIDIHGHLRGKF</sequence>
<keyword evidence="1 7" id="KW-0963">Cytoplasm</keyword>
<dbReference type="NCBIfam" id="TIGR00125">
    <property type="entry name" value="cyt_tran_rel"/>
    <property type="match status" value="1"/>
</dbReference>
<dbReference type="InterPro" id="IPR004821">
    <property type="entry name" value="Cyt_trans-like"/>
</dbReference>
<evidence type="ECO:0000256" key="3">
    <source>
        <dbReference type="ARBA" id="ARBA00022695"/>
    </source>
</evidence>
<dbReference type="NCBIfam" id="NF001985">
    <property type="entry name" value="PRK00777.1"/>
    <property type="match status" value="1"/>
</dbReference>
<comment type="subcellular location">
    <subcellularLocation>
        <location evidence="7">Cytoplasm</location>
    </subcellularLocation>
</comment>
<dbReference type="OrthoDB" id="53228at2157"/>
<dbReference type="GO" id="GO:0005737">
    <property type="term" value="C:cytoplasm"/>
    <property type="evidence" value="ECO:0007669"/>
    <property type="project" value="UniProtKB-SubCell"/>
</dbReference>
<evidence type="ECO:0000313" key="12">
    <source>
        <dbReference type="Proteomes" id="UP000186879"/>
    </source>
</evidence>
<dbReference type="EMBL" id="RJJG01000001">
    <property type="protein sequence ID" value="RNI10697.1"/>
    <property type="molecule type" value="Genomic_DNA"/>
</dbReference>
<keyword evidence="6 7" id="KW-0173">Coenzyme A biosynthesis</keyword>
<dbReference type="InterPro" id="IPR023540">
    <property type="entry name" value="PPAT_arch"/>
</dbReference>
<comment type="similarity">
    <text evidence="7">Belongs to the eukaryotic CoaD family.</text>
</comment>
<evidence type="ECO:0000259" key="8">
    <source>
        <dbReference type="Pfam" id="PF01467"/>
    </source>
</evidence>
<dbReference type="KEGG" id="mhaz:BHR79_02285"/>
<keyword evidence="3 7" id="KW-0548">Nucleotidyltransferase</keyword>
<dbReference type="HAMAP" id="MF_00647">
    <property type="entry name" value="PPAT_arch"/>
    <property type="match status" value="1"/>
</dbReference>
<dbReference type="UniPathway" id="UPA00241"/>
<dbReference type="GeneID" id="30582549"/>
<comment type="catalytic activity">
    <reaction evidence="7">
        <text>(R)-4'-phosphopantetheine + ATP + H(+) = 3'-dephospho-CoA + diphosphate</text>
        <dbReference type="Rhea" id="RHEA:19801"/>
        <dbReference type="ChEBI" id="CHEBI:15378"/>
        <dbReference type="ChEBI" id="CHEBI:30616"/>
        <dbReference type="ChEBI" id="CHEBI:33019"/>
        <dbReference type="ChEBI" id="CHEBI:57328"/>
        <dbReference type="ChEBI" id="CHEBI:61723"/>
        <dbReference type="EC" id="2.7.7.3"/>
    </reaction>
</comment>
<dbReference type="Proteomes" id="UP000198669">
    <property type="component" value="Unassembled WGS sequence"/>
</dbReference>
<keyword evidence="4 7" id="KW-0547">Nucleotide-binding</keyword>
<organism evidence="9 12">
    <name type="scientific">Methanohalophilus halophilus</name>
    <dbReference type="NCBI Taxonomy" id="2177"/>
    <lineage>
        <taxon>Archaea</taxon>
        <taxon>Methanobacteriati</taxon>
        <taxon>Methanobacteriota</taxon>
        <taxon>Stenosarchaea group</taxon>
        <taxon>Methanomicrobia</taxon>
        <taxon>Methanosarcinales</taxon>
        <taxon>Methanosarcinaceae</taxon>
        <taxon>Methanohalophilus</taxon>
    </lineage>
</organism>
<evidence type="ECO:0000256" key="6">
    <source>
        <dbReference type="ARBA" id="ARBA00022993"/>
    </source>
</evidence>
<evidence type="ECO:0000256" key="2">
    <source>
        <dbReference type="ARBA" id="ARBA00022679"/>
    </source>
</evidence>
<keyword evidence="5 7" id="KW-0067">ATP-binding</keyword>
<dbReference type="AlphaFoldDB" id="A0A1L3Q0M0"/>
<dbReference type="GO" id="GO:0005524">
    <property type="term" value="F:ATP binding"/>
    <property type="evidence" value="ECO:0007669"/>
    <property type="project" value="UniProtKB-KW"/>
</dbReference>
<accession>A0A1L3Q0M0</accession>
<evidence type="ECO:0000256" key="4">
    <source>
        <dbReference type="ARBA" id="ARBA00022741"/>
    </source>
</evidence>
<dbReference type="Proteomes" id="UP000267921">
    <property type="component" value="Unassembled WGS sequence"/>
</dbReference>
<reference evidence="11 13" key="2">
    <citation type="submission" date="2016-10" db="EMBL/GenBank/DDBJ databases">
        <authorList>
            <person name="de Groot N.N."/>
        </authorList>
    </citation>
    <scope>NUCLEOTIDE SEQUENCE [LARGE SCALE GENOMIC DNA]</scope>
    <source>
        <strain evidence="11 13">Z-7982</strain>
    </source>
</reference>
<keyword evidence="2 7" id="KW-0808">Transferase</keyword>
<evidence type="ECO:0000256" key="7">
    <source>
        <dbReference type="HAMAP-Rule" id="MF_00647"/>
    </source>
</evidence>
<protein>
    <recommendedName>
        <fullName evidence="7">Phosphopantetheine adenylyltransferase</fullName>
        <ecNumber evidence="7">2.7.7.3</ecNumber>
    </recommendedName>
    <alternativeName>
        <fullName evidence="7">Dephospho-CoA pyrophosphorylase</fullName>
    </alternativeName>
    <alternativeName>
        <fullName evidence="7">Pantetheine-phosphate adenylyltransferase</fullName>
        <shortName evidence="7">PPAT</shortName>
    </alternativeName>
</protein>
<evidence type="ECO:0000313" key="11">
    <source>
        <dbReference type="EMBL" id="SDW07381.1"/>
    </source>
</evidence>
<dbReference type="Pfam" id="PF01467">
    <property type="entry name" value="CTP_transf_like"/>
    <property type="match status" value="1"/>
</dbReference>
<reference evidence="10 14" key="3">
    <citation type="submission" date="2018-10" db="EMBL/GenBank/DDBJ databases">
        <title>Cultivation of a novel Methanohalophilus strain from Kebrit Deep of the Red Sea and a genomic comparison of members of the genus Methanohalophilus.</title>
        <authorList>
            <person name="Guan Y."/>
            <person name="Ngugi D.K."/>
            <person name="Stingl U."/>
        </authorList>
    </citation>
    <scope>NUCLEOTIDE SEQUENCE [LARGE SCALE GENOMIC DNA]</scope>
    <source>
        <strain evidence="10 14">DSM 3094</strain>
    </source>
</reference>
<keyword evidence="12" id="KW-1185">Reference proteome</keyword>
<feature type="domain" description="Cytidyltransferase-like" evidence="8">
    <location>
        <begin position="6"/>
        <end position="140"/>
    </location>
</feature>
<reference evidence="9 12" key="1">
    <citation type="submission" date="2016-10" db="EMBL/GenBank/DDBJ databases">
        <title>Methanohalophilus halophilus.</title>
        <authorList>
            <person name="L'haridon S."/>
        </authorList>
    </citation>
    <scope>NUCLEOTIDE SEQUENCE [LARGE SCALE GENOMIC DNA]</scope>
    <source>
        <strain evidence="9 12">Z-7982</strain>
    </source>
</reference>
<dbReference type="RefSeq" id="WP_072560807.1">
    <property type="nucleotide sequence ID" value="NZ_CP017921.1"/>
</dbReference>
<evidence type="ECO:0000313" key="9">
    <source>
        <dbReference type="EMBL" id="APH38430.1"/>
    </source>
</evidence>
<dbReference type="Proteomes" id="UP000186879">
    <property type="component" value="Chromosome"/>
</dbReference>
<dbReference type="SUPFAM" id="SSF52374">
    <property type="entry name" value="Nucleotidylyl transferase"/>
    <property type="match status" value="1"/>
</dbReference>
<dbReference type="GO" id="GO:0004595">
    <property type="term" value="F:pantetheine-phosphate adenylyltransferase activity"/>
    <property type="evidence" value="ECO:0007669"/>
    <property type="project" value="UniProtKB-UniRule"/>
</dbReference>
<dbReference type="GO" id="GO:0015937">
    <property type="term" value="P:coenzyme A biosynthetic process"/>
    <property type="evidence" value="ECO:0007669"/>
    <property type="project" value="UniProtKB-UniRule"/>
</dbReference>
<evidence type="ECO:0000313" key="13">
    <source>
        <dbReference type="Proteomes" id="UP000198669"/>
    </source>
</evidence>
<evidence type="ECO:0000313" key="10">
    <source>
        <dbReference type="EMBL" id="RNI10697.1"/>
    </source>
</evidence>
<comment type="pathway">
    <text evidence="7">Cofactor biosynthesis; coenzyme A biosynthesis.</text>
</comment>
<proteinExistence type="inferred from homology"/>
<evidence type="ECO:0000256" key="1">
    <source>
        <dbReference type="ARBA" id="ARBA00022490"/>
    </source>
</evidence>
<gene>
    <name evidence="7" type="primary">coaD</name>
    <name evidence="9" type="ORF">BHR79_02285</name>
    <name evidence="10" type="ORF">EFE40_00500</name>
    <name evidence="11" type="ORF">SAMN04515625_0283</name>
</gene>
<dbReference type="InterPro" id="IPR014729">
    <property type="entry name" value="Rossmann-like_a/b/a_fold"/>
</dbReference>
<dbReference type="Gene3D" id="3.40.50.620">
    <property type="entry name" value="HUPs"/>
    <property type="match status" value="1"/>
</dbReference>